<evidence type="ECO:0000313" key="3">
    <source>
        <dbReference type="Proteomes" id="UP001222275"/>
    </source>
</evidence>
<evidence type="ECO:0000313" key="2">
    <source>
        <dbReference type="EMBL" id="WEJ61698.1"/>
    </source>
</evidence>
<sequence>MAKKHSLIFQTILTVLLCSMVTPSQAEDTRKAIWLSAVEREVLLIEMRNFLRGSQEVLENSVKEDMALVNRTAKPLGTKMLKNLPKEMTDKMPPGFYAMLKTLHYGFAEIADISKSPKAESKVVLQKLANMQKLCVGCHATYQLKVK</sequence>
<feature type="chain" id="PRO_5045347580" description="Cytochrome C" evidence="1">
    <location>
        <begin position="27"/>
        <end position="147"/>
    </location>
</feature>
<dbReference type="RefSeq" id="WP_275593957.1">
    <property type="nucleotide sequence ID" value="NZ_CP102381.1"/>
</dbReference>
<name>A0ABY8CC48_9GAMM</name>
<evidence type="ECO:0008006" key="4">
    <source>
        <dbReference type="Google" id="ProtNLM"/>
    </source>
</evidence>
<dbReference type="SUPFAM" id="SSF47175">
    <property type="entry name" value="Cytochromes"/>
    <property type="match status" value="1"/>
</dbReference>
<dbReference type="Proteomes" id="UP001222275">
    <property type="component" value="Chromosome"/>
</dbReference>
<keyword evidence="3" id="KW-1185">Reference proteome</keyword>
<dbReference type="InterPro" id="IPR010980">
    <property type="entry name" value="Cyt_c/b562"/>
</dbReference>
<evidence type="ECO:0000256" key="1">
    <source>
        <dbReference type="SAM" id="SignalP"/>
    </source>
</evidence>
<feature type="signal peptide" evidence="1">
    <location>
        <begin position="1"/>
        <end position="26"/>
    </location>
</feature>
<reference evidence="2 3" key="1">
    <citation type="submission" date="2022-06" db="EMBL/GenBank/DDBJ databases">
        <title>Thiomicrohabdus sp. nov, an obligately chemolithoautotrophic, sulfur-oxidizing bacterium isolated from beach of Guanyin Mountain. Amoy.</title>
        <authorList>
            <person name="Zhu H."/>
        </authorList>
    </citation>
    <scope>NUCLEOTIDE SEQUENCE [LARGE SCALE GENOMIC DNA]</scope>
    <source>
        <strain evidence="2 3">XGS-01</strain>
    </source>
</reference>
<proteinExistence type="predicted"/>
<gene>
    <name evidence="2" type="ORF">NR989_06685</name>
</gene>
<organism evidence="2 3">
    <name type="scientific">Thiomicrorhabdus lithotrophica</name>
    <dbReference type="NCBI Taxonomy" id="2949997"/>
    <lineage>
        <taxon>Bacteria</taxon>
        <taxon>Pseudomonadati</taxon>
        <taxon>Pseudomonadota</taxon>
        <taxon>Gammaproteobacteria</taxon>
        <taxon>Thiotrichales</taxon>
        <taxon>Piscirickettsiaceae</taxon>
        <taxon>Thiomicrorhabdus</taxon>
    </lineage>
</organism>
<accession>A0ABY8CC48</accession>
<keyword evidence="1" id="KW-0732">Signal</keyword>
<dbReference type="EMBL" id="CP102381">
    <property type="protein sequence ID" value="WEJ61698.1"/>
    <property type="molecule type" value="Genomic_DNA"/>
</dbReference>
<protein>
    <recommendedName>
        <fullName evidence="4">Cytochrome C</fullName>
    </recommendedName>
</protein>